<dbReference type="EMBL" id="DVLW01000097">
    <property type="protein sequence ID" value="HIT94250.1"/>
    <property type="molecule type" value="Genomic_DNA"/>
</dbReference>
<dbReference type="AlphaFoldDB" id="A0A9D1H5G3"/>
<reference evidence="2" key="2">
    <citation type="journal article" date="2021" name="PeerJ">
        <title>Extensive microbial diversity within the chicken gut microbiome revealed by metagenomics and culture.</title>
        <authorList>
            <person name="Gilroy R."/>
            <person name="Ravi A."/>
            <person name="Getino M."/>
            <person name="Pursley I."/>
            <person name="Horton D.L."/>
            <person name="Alikhan N.F."/>
            <person name="Baker D."/>
            <person name="Gharbi K."/>
            <person name="Hall N."/>
            <person name="Watson M."/>
            <person name="Adriaenssens E.M."/>
            <person name="Foster-Nyarko E."/>
            <person name="Jarju S."/>
            <person name="Secka A."/>
            <person name="Antonio M."/>
            <person name="Oren A."/>
            <person name="Chaudhuri R.R."/>
            <person name="La Ragione R."/>
            <person name="Hildebrand F."/>
            <person name="Pallen M.J."/>
        </authorList>
    </citation>
    <scope>NUCLEOTIDE SEQUENCE</scope>
    <source>
        <strain evidence="2">ChiBcec7-5410</strain>
    </source>
</reference>
<protein>
    <submittedName>
        <fullName evidence="2">Uncharacterized protein</fullName>
    </submittedName>
</protein>
<keyword evidence="1" id="KW-0472">Membrane</keyword>
<evidence type="ECO:0000313" key="2">
    <source>
        <dbReference type="EMBL" id="HIT94250.1"/>
    </source>
</evidence>
<comment type="caution">
    <text evidence="2">The sequence shown here is derived from an EMBL/GenBank/DDBJ whole genome shotgun (WGS) entry which is preliminary data.</text>
</comment>
<name>A0A9D1H5G3_9FIRM</name>
<keyword evidence="1" id="KW-0812">Transmembrane</keyword>
<organism evidence="2 3">
    <name type="scientific">Candidatus Faecivivens stercoripullorum</name>
    <dbReference type="NCBI Taxonomy" id="2840805"/>
    <lineage>
        <taxon>Bacteria</taxon>
        <taxon>Bacillati</taxon>
        <taxon>Bacillota</taxon>
        <taxon>Clostridia</taxon>
        <taxon>Eubacteriales</taxon>
        <taxon>Oscillospiraceae</taxon>
        <taxon>Oscillospiraceae incertae sedis</taxon>
        <taxon>Candidatus Faecivivens</taxon>
    </lineage>
</organism>
<accession>A0A9D1H5G3</accession>
<evidence type="ECO:0000313" key="3">
    <source>
        <dbReference type="Proteomes" id="UP000824160"/>
    </source>
</evidence>
<reference evidence="2" key="1">
    <citation type="submission" date="2020-10" db="EMBL/GenBank/DDBJ databases">
        <authorList>
            <person name="Gilroy R."/>
        </authorList>
    </citation>
    <scope>NUCLEOTIDE SEQUENCE</scope>
    <source>
        <strain evidence="2">ChiBcec7-5410</strain>
    </source>
</reference>
<proteinExistence type="predicted"/>
<gene>
    <name evidence="2" type="ORF">IAC43_03625</name>
</gene>
<feature type="non-terminal residue" evidence="2">
    <location>
        <position position="60"/>
    </location>
</feature>
<feature type="transmembrane region" description="Helical" evidence="1">
    <location>
        <begin position="12"/>
        <end position="34"/>
    </location>
</feature>
<dbReference type="Proteomes" id="UP000824160">
    <property type="component" value="Unassembled WGS sequence"/>
</dbReference>
<sequence length="60" mass="6868">MRKRWNQVTTRFTVLLSVIILLLGSVFVTVVSNINRSARETFYNGIERAEAIYQADFTAS</sequence>
<keyword evidence="1" id="KW-1133">Transmembrane helix</keyword>
<evidence type="ECO:0000256" key="1">
    <source>
        <dbReference type="SAM" id="Phobius"/>
    </source>
</evidence>